<gene>
    <name evidence="7" type="primary">rplV</name>
    <name evidence="11" type="ordered locus">Tlie_0651</name>
</gene>
<protein>
    <recommendedName>
        <fullName evidence="6 7">Large ribosomal subunit protein uL22</fullName>
    </recommendedName>
</protein>
<dbReference type="Pfam" id="PF00237">
    <property type="entry name" value="Ribosomal_L22"/>
    <property type="match status" value="1"/>
</dbReference>
<dbReference type="HOGENOM" id="CLU_083987_3_3_0"/>
<evidence type="ECO:0000313" key="12">
    <source>
        <dbReference type="Proteomes" id="UP000005868"/>
    </source>
</evidence>
<dbReference type="GO" id="GO:0022625">
    <property type="term" value="C:cytosolic large ribosomal subunit"/>
    <property type="evidence" value="ECO:0007669"/>
    <property type="project" value="TreeGrafter"/>
</dbReference>
<comment type="subunit">
    <text evidence="7 9">Part of the 50S ribosomal subunit.</text>
</comment>
<keyword evidence="5 7" id="KW-0687">Ribonucleoprotein</keyword>
<comment type="function">
    <text evidence="7">The globular domain of the protein is located near the polypeptide exit tunnel on the outside of the subunit, while an extended beta-hairpin is found that lines the wall of the exit tunnel in the center of the 70S ribosome.</text>
</comment>
<dbReference type="OrthoDB" id="9805969at2"/>
<dbReference type="eggNOG" id="COG0091">
    <property type="taxonomic scope" value="Bacteria"/>
</dbReference>
<dbReference type="PANTHER" id="PTHR13501">
    <property type="entry name" value="CHLOROPLAST 50S RIBOSOMAL PROTEIN L22-RELATED"/>
    <property type="match status" value="1"/>
</dbReference>
<comment type="similarity">
    <text evidence="1 7 8">Belongs to the universal ribosomal protein uL22 family.</text>
</comment>
<reference evidence="12" key="1">
    <citation type="submission" date="2011-10" db="EMBL/GenBank/DDBJ databases">
        <title>The complete genome of chromosome of Thermovirga lienii DSM 17291.</title>
        <authorList>
            <consortium name="US DOE Joint Genome Institute (JGI-PGF)"/>
            <person name="Lucas S."/>
            <person name="Copeland A."/>
            <person name="Lapidus A."/>
            <person name="Glavina del Rio T."/>
            <person name="Dalin E."/>
            <person name="Tice H."/>
            <person name="Bruce D."/>
            <person name="Goodwin L."/>
            <person name="Pitluck S."/>
            <person name="Peters L."/>
            <person name="Mikhailova N."/>
            <person name="Saunders E."/>
            <person name="Kyrpides N."/>
            <person name="Mavromatis K."/>
            <person name="Ivanova N."/>
            <person name="Last F.I."/>
            <person name="Brettin T."/>
            <person name="Detter J.C."/>
            <person name="Han C."/>
            <person name="Larimer F."/>
            <person name="Land M."/>
            <person name="Hauser L."/>
            <person name="Markowitz V."/>
            <person name="Cheng J.-F."/>
            <person name="Hugenholtz P."/>
            <person name="Woyke T."/>
            <person name="Wu D."/>
            <person name="Spring S."/>
            <person name="Schroeder M."/>
            <person name="Brambilla E.-M."/>
            <person name="Klenk H.-P."/>
            <person name="Eisen J.A."/>
        </authorList>
    </citation>
    <scope>NUCLEOTIDE SEQUENCE [LARGE SCALE GENOMIC DNA]</scope>
    <source>
        <strain evidence="12">ATCC BAA-1197 / DSM 17291 / Cas60314</strain>
    </source>
</reference>
<evidence type="ECO:0000256" key="5">
    <source>
        <dbReference type="ARBA" id="ARBA00023274"/>
    </source>
</evidence>
<dbReference type="NCBIfam" id="TIGR01044">
    <property type="entry name" value="rplV_bact"/>
    <property type="match status" value="1"/>
</dbReference>
<evidence type="ECO:0000256" key="9">
    <source>
        <dbReference type="RuleBase" id="RU004006"/>
    </source>
</evidence>
<dbReference type="InterPro" id="IPR005727">
    <property type="entry name" value="Ribosomal_uL22_bac/chlpt-type"/>
</dbReference>
<evidence type="ECO:0000256" key="2">
    <source>
        <dbReference type="ARBA" id="ARBA00022730"/>
    </source>
</evidence>
<dbReference type="EMBL" id="CP003096">
    <property type="protein sequence ID" value="AER66386.1"/>
    <property type="molecule type" value="Genomic_DNA"/>
</dbReference>
<dbReference type="STRING" id="580340.Tlie_0651"/>
<dbReference type="GO" id="GO:0006412">
    <property type="term" value="P:translation"/>
    <property type="evidence" value="ECO:0007669"/>
    <property type="project" value="UniProtKB-UniRule"/>
</dbReference>
<dbReference type="InterPro" id="IPR036394">
    <property type="entry name" value="Ribosomal_uL22_sf"/>
</dbReference>
<evidence type="ECO:0000256" key="1">
    <source>
        <dbReference type="ARBA" id="ARBA00009451"/>
    </source>
</evidence>
<dbReference type="HAMAP" id="MF_01331_B">
    <property type="entry name" value="Ribosomal_uL22_B"/>
    <property type="match status" value="1"/>
</dbReference>
<dbReference type="InterPro" id="IPR047867">
    <property type="entry name" value="Ribosomal_uL22_bac/org-type"/>
</dbReference>
<evidence type="ECO:0000256" key="10">
    <source>
        <dbReference type="RuleBase" id="RU004008"/>
    </source>
</evidence>
<keyword evidence="2 7" id="KW-0699">rRNA-binding</keyword>
<evidence type="ECO:0000256" key="6">
    <source>
        <dbReference type="ARBA" id="ARBA00035207"/>
    </source>
</evidence>
<dbReference type="KEGG" id="tli:Tlie_0651"/>
<dbReference type="CDD" id="cd00336">
    <property type="entry name" value="Ribosomal_L22"/>
    <property type="match status" value="1"/>
</dbReference>
<evidence type="ECO:0000313" key="11">
    <source>
        <dbReference type="EMBL" id="AER66386.1"/>
    </source>
</evidence>
<evidence type="ECO:0000256" key="7">
    <source>
        <dbReference type="HAMAP-Rule" id="MF_01331"/>
    </source>
</evidence>
<dbReference type="SUPFAM" id="SSF54843">
    <property type="entry name" value="Ribosomal protein L22"/>
    <property type="match status" value="1"/>
</dbReference>
<evidence type="ECO:0000256" key="8">
    <source>
        <dbReference type="RuleBase" id="RU004005"/>
    </source>
</evidence>
<dbReference type="GO" id="GO:0003735">
    <property type="term" value="F:structural constituent of ribosome"/>
    <property type="evidence" value="ECO:0007669"/>
    <property type="project" value="InterPro"/>
</dbReference>
<keyword evidence="12" id="KW-1185">Reference proteome</keyword>
<dbReference type="PANTHER" id="PTHR13501:SF8">
    <property type="entry name" value="LARGE RIBOSOMAL SUBUNIT PROTEIN UL22M"/>
    <property type="match status" value="1"/>
</dbReference>
<comment type="function">
    <text evidence="7 10">This protein binds specifically to 23S rRNA; its binding is stimulated by other ribosomal proteins, e.g., L4, L17, and L20. It is important during the early stages of 50S assembly. It makes multiple contacts with different domains of the 23S rRNA in the assembled 50S subunit and ribosome.</text>
</comment>
<sequence length="110" mass="12585">MEAKATLRQVRISPFKTRQVLSLIRGKKADQALITLRYTPKKAARIIEKALRSAIANAEHNYGMDVDKLYVVRAFADQGPSMKRWRPVSMGRVHGYRHRTSHITVVVAER</sequence>
<dbReference type="AlphaFoldDB" id="G7V8U5"/>
<keyword evidence="3 7" id="KW-0694">RNA-binding</keyword>
<evidence type="ECO:0000256" key="4">
    <source>
        <dbReference type="ARBA" id="ARBA00022980"/>
    </source>
</evidence>
<reference evidence="11 12" key="2">
    <citation type="journal article" date="2012" name="Stand. Genomic Sci.">
        <title>Genome sequence of the moderately thermophilic, amino-acid-degrading and sulfur-reducing bacterium Thermovirga lienii type strain (Cas60314(T)).</title>
        <authorList>
            <person name="Goker M."/>
            <person name="Saunders E."/>
            <person name="Lapidus A."/>
            <person name="Nolan M."/>
            <person name="Lucas S."/>
            <person name="Hammon N."/>
            <person name="Deshpande S."/>
            <person name="Cheng J.F."/>
            <person name="Han C."/>
            <person name="Tapia R."/>
            <person name="Goodwin L.A."/>
            <person name="Pitluck S."/>
            <person name="Liolios K."/>
            <person name="Mavromatis K."/>
            <person name="Pagani I."/>
            <person name="Ivanova N."/>
            <person name="Mikhailova N."/>
            <person name="Pati A."/>
            <person name="Chen A."/>
            <person name="Palaniappan K."/>
            <person name="Land M."/>
            <person name="Chang Y.J."/>
            <person name="Jeffries C.D."/>
            <person name="Brambilla E.M."/>
            <person name="Rohde M."/>
            <person name="Spring S."/>
            <person name="Detter J.C."/>
            <person name="Woyke T."/>
            <person name="Bristow J."/>
            <person name="Eisen J.A."/>
            <person name="Markowitz V."/>
            <person name="Hugenholtz P."/>
            <person name="Kyrpides N.C."/>
            <person name="Klenk H.P."/>
        </authorList>
    </citation>
    <scope>NUCLEOTIDE SEQUENCE [LARGE SCALE GENOMIC DNA]</scope>
    <source>
        <strain evidence="12">ATCC BAA-1197 / DSM 17291 / Cas60314</strain>
    </source>
</reference>
<dbReference type="InterPro" id="IPR001063">
    <property type="entry name" value="Ribosomal_uL22"/>
</dbReference>
<evidence type="ECO:0000256" key="3">
    <source>
        <dbReference type="ARBA" id="ARBA00022884"/>
    </source>
</evidence>
<dbReference type="Gene3D" id="3.90.470.10">
    <property type="entry name" value="Ribosomal protein L22/L17"/>
    <property type="match status" value="1"/>
</dbReference>
<organism evidence="11 12">
    <name type="scientific">Thermovirga lienii (strain ATCC BAA-1197 / DSM 17291 / Cas60314)</name>
    <dbReference type="NCBI Taxonomy" id="580340"/>
    <lineage>
        <taxon>Bacteria</taxon>
        <taxon>Thermotogati</taxon>
        <taxon>Synergistota</taxon>
        <taxon>Synergistia</taxon>
        <taxon>Synergistales</taxon>
        <taxon>Thermovirgaceae</taxon>
        <taxon>Thermovirga</taxon>
    </lineage>
</organism>
<accession>G7V8U5</accession>
<dbReference type="GO" id="GO:0019843">
    <property type="term" value="F:rRNA binding"/>
    <property type="evidence" value="ECO:0007669"/>
    <property type="project" value="UniProtKB-UniRule"/>
</dbReference>
<proteinExistence type="inferred from homology"/>
<dbReference type="Proteomes" id="UP000005868">
    <property type="component" value="Chromosome"/>
</dbReference>
<name>G7V8U5_THELD</name>
<keyword evidence="4 7" id="KW-0689">Ribosomal protein</keyword>